<keyword evidence="3" id="KW-1185">Reference proteome</keyword>
<protein>
    <submittedName>
        <fullName evidence="2">Uncharacterized protein</fullName>
    </submittedName>
</protein>
<feature type="compositionally biased region" description="Polar residues" evidence="1">
    <location>
        <begin position="152"/>
        <end position="170"/>
    </location>
</feature>
<dbReference type="Proteomes" id="UP000193067">
    <property type="component" value="Unassembled WGS sequence"/>
</dbReference>
<dbReference type="AlphaFoldDB" id="A0A1Y2IQL5"/>
<evidence type="ECO:0000313" key="2">
    <source>
        <dbReference type="EMBL" id="OSD03405.1"/>
    </source>
</evidence>
<dbReference type="EMBL" id="KZ084100">
    <property type="protein sequence ID" value="OSD03405.1"/>
    <property type="molecule type" value="Genomic_DNA"/>
</dbReference>
<sequence>MTIADPVADTVPDDSLIAGNAEPSGAVLVQVLVETSTVISGSGPLSDSTVSTPMTTPAATTAAEAAPALPSEIASGTPRGTFGTVPPVASRAVVLEQLSSEESDEDENLGWIPKGGTTPNARGKTKTTVPAVPTPRPSTTSGGAAASTQSSNPSKATKTNTTKTPQSQRK</sequence>
<gene>
    <name evidence="2" type="ORF">PYCCODRAFT_1434301</name>
</gene>
<proteinExistence type="predicted"/>
<organism evidence="2 3">
    <name type="scientific">Trametes coccinea (strain BRFM310)</name>
    <name type="common">Pycnoporus coccineus</name>
    <dbReference type="NCBI Taxonomy" id="1353009"/>
    <lineage>
        <taxon>Eukaryota</taxon>
        <taxon>Fungi</taxon>
        <taxon>Dikarya</taxon>
        <taxon>Basidiomycota</taxon>
        <taxon>Agaricomycotina</taxon>
        <taxon>Agaricomycetes</taxon>
        <taxon>Polyporales</taxon>
        <taxon>Polyporaceae</taxon>
        <taxon>Trametes</taxon>
    </lineage>
</organism>
<accession>A0A1Y2IQL5</accession>
<evidence type="ECO:0000313" key="3">
    <source>
        <dbReference type="Proteomes" id="UP000193067"/>
    </source>
</evidence>
<name>A0A1Y2IQL5_TRAC3</name>
<reference evidence="2 3" key="1">
    <citation type="journal article" date="2015" name="Biotechnol. Biofuels">
        <title>Enhanced degradation of softwood versus hardwood by the white-rot fungus Pycnoporus coccineus.</title>
        <authorList>
            <person name="Couturier M."/>
            <person name="Navarro D."/>
            <person name="Chevret D."/>
            <person name="Henrissat B."/>
            <person name="Piumi F."/>
            <person name="Ruiz-Duenas F.J."/>
            <person name="Martinez A.T."/>
            <person name="Grigoriev I.V."/>
            <person name="Riley R."/>
            <person name="Lipzen A."/>
            <person name="Berrin J.G."/>
            <person name="Master E.R."/>
            <person name="Rosso M.N."/>
        </authorList>
    </citation>
    <scope>NUCLEOTIDE SEQUENCE [LARGE SCALE GENOMIC DNA]</scope>
    <source>
        <strain evidence="2 3">BRFM310</strain>
    </source>
</reference>
<evidence type="ECO:0000256" key="1">
    <source>
        <dbReference type="SAM" id="MobiDB-lite"/>
    </source>
</evidence>
<feature type="compositionally biased region" description="Low complexity" evidence="1">
    <location>
        <begin position="126"/>
        <end position="151"/>
    </location>
</feature>
<feature type="compositionally biased region" description="Acidic residues" evidence="1">
    <location>
        <begin position="99"/>
        <end position="108"/>
    </location>
</feature>
<feature type="compositionally biased region" description="Low complexity" evidence="1">
    <location>
        <begin position="48"/>
        <end position="75"/>
    </location>
</feature>
<feature type="region of interest" description="Disordered" evidence="1">
    <location>
        <begin position="39"/>
        <end position="170"/>
    </location>
</feature>